<protein>
    <submittedName>
        <fullName evidence="7">ABC transporter</fullName>
    </submittedName>
</protein>
<dbReference type="eggNOG" id="COG1131">
    <property type="taxonomic scope" value="Bacteria"/>
</dbReference>
<keyword evidence="4" id="KW-0067">ATP-binding</keyword>
<evidence type="ECO:0000259" key="6">
    <source>
        <dbReference type="PROSITE" id="PS50893"/>
    </source>
</evidence>
<dbReference type="Proteomes" id="UP000013525">
    <property type="component" value="Unassembled WGS sequence"/>
</dbReference>
<dbReference type="GO" id="GO:0016887">
    <property type="term" value="F:ATP hydrolysis activity"/>
    <property type="evidence" value="ECO:0007669"/>
    <property type="project" value="InterPro"/>
</dbReference>
<dbReference type="AlphaFoldDB" id="R7WTB6"/>
<feature type="region of interest" description="Disordered" evidence="5">
    <location>
        <begin position="311"/>
        <end position="370"/>
    </location>
</feature>
<dbReference type="PROSITE" id="PS50893">
    <property type="entry name" value="ABC_TRANSPORTER_2"/>
    <property type="match status" value="1"/>
</dbReference>
<dbReference type="SMART" id="SM00382">
    <property type="entry name" value="AAA"/>
    <property type="match status" value="1"/>
</dbReference>
<comment type="similarity">
    <text evidence="1">Belongs to the ABC transporter superfamily.</text>
</comment>
<evidence type="ECO:0000313" key="7">
    <source>
        <dbReference type="EMBL" id="EOM77369.1"/>
    </source>
</evidence>
<sequence length="370" mass="38733">MAQPAVEVRGASKTFGHTDAVTDLSMTVRPGRITGFLGPNGSGKSTTLRMILGLVTPTAGECLIEGVPARALREPATVVGAVLDSQRLHPRRTARAHLLVHAAAAGVPDSRADEVLAEVGLSSVARTRIGTFSLGMRGRLALATALLGRPRILVLDEPANGLDPQGIAWLRSYLTGFARSGGTVLISSHILGEVAQIVDDVVIVSGGSAVYRGTVEELRRAQHRRLLVAAADPAGLARALAADGVSDVRSLRDGRIGVVGAAEDRLREIANAAGIAVFGVVAEEVDLEQLFLAMTAPHYVAGATALAPGGYGPPTPPYSGPPPPAGPYPPQYPQQTRYPHQQQYPQPGQYPPQQQYPPHPPQPTNPGGPR</sequence>
<dbReference type="PATRIC" id="fig|1273125.3.peg.1276"/>
<evidence type="ECO:0000256" key="4">
    <source>
        <dbReference type="ARBA" id="ARBA00022840"/>
    </source>
</evidence>
<organism evidence="7 8">
    <name type="scientific">Rhodococcus rhodnii LMG 5362</name>
    <dbReference type="NCBI Taxonomy" id="1273125"/>
    <lineage>
        <taxon>Bacteria</taxon>
        <taxon>Bacillati</taxon>
        <taxon>Actinomycetota</taxon>
        <taxon>Actinomycetes</taxon>
        <taxon>Mycobacteriales</taxon>
        <taxon>Nocardiaceae</taxon>
        <taxon>Rhodococcus</taxon>
    </lineage>
</organism>
<keyword evidence="3" id="KW-0547">Nucleotide-binding</keyword>
<name>R7WTB6_9NOCA</name>
<dbReference type="PANTHER" id="PTHR43335:SF4">
    <property type="entry name" value="ABC TRANSPORTER, ATP-BINDING PROTEIN"/>
    <property type="match status" value="1"/>
</dbReference>
<accession>R7WTB6</accession>
<feature type="compositionally biased region" description="Pro residues" evidence="5">
    <location>
        <begin position="348"/>
        <end position="370"/>
    </location>
</feature>
<gene>
    <name evidence="7" type="ORF">Rrhod_1322</name>
</gene>
<evidence type="ECO:0000256" key="1">
    <source>
        <dbReference type="ARBA" id="ARBA00005417"/>
    </source>
</evidence>
<dbReference type="Pfam" id="PF00005">
    <property type="entry name" value="ABC_tran"/>
    <property type="match status" value="1"/>
</dbReference>
<feature type="compositionally biased region" description="Pro residues" evidence="5">
    <location>
        <begin position="311"/>
        <end position="332"/>
    </location>
</feature>
<reference evidence="7 8" key="1">
    <citation type="journal article" date="2013" name="Genome Announc.">
        <title>Draft Genome Sequence of Rhodococcus rhodnii Strain LMG5362, a Symbiont of Rhodnius prolixus (Hemiptera, Reduviidae, Triatominae), the Principle Vector of Trypanosoma cruzi.</title>
        <authorList>
            <person name="Pachebat J.A."/>
            <person name="van Keulen G."/>
            <person name="Whitten M.M."/>
            <person name="Girdwood S."/>
            <person name="Del Sol R."/>
            <person name="Dyson P.J."/>
            <person name="Facey P.D."/>
        </authorList>
    </citation>
    <scope>NUCLEOTIDE SEQUENCE [LARGE SCALE GENOMIC DNA]</scope>
    <source>
        <strain evidence="7 8">LMG 5362</strain>
    </source>
</reference>
<dbReference type="EMBL" id="APMY01000043">
    <property type="protein sequence ID" value="EOM77369.1"/>
    <property type="molecule type" value="Genomic_DNA"/>
</dbReference>
<feature type="compositionally biased region" description="Low complexity" evidence="5">
    <location>
        <begin position="333"/>
        <end position="347"/>
    </location>
</feature>
<evidence type="ECO:0000256" key="5">
    <source>
        <dbReference type="SAM" id="MobiDB-lite"/>
    </source>
</evidence>
<feature type="domain" description="ABC transporter" evidence="6">
    <location>
        <begin position="6"/>
        <end position="231"/>
    </location>
</feature>
<keyword evidence="8" id="KW-1185">Reference proteome</keyword>
<keyword evidence="2" id="KW-0813">Transport</keyword>
<dbReference type="InterPro" id="IPR027417">
    <property type="entry name" value="P-loop_NTPase"/>
</dbReference>
<dbReference type="PANTHER" id="PTHR43335">
    <property type="entry name" value="ABC TRANSPORTER, ATP-BINDING PROTEIN"/>
    <property type="match status" value="1"/>
</dbReference>
<dbReference type="Gene3D" id="3.40.50.300">
    <property type="entry name" value="P-loop containing nucleotide triphosphate hydrolases"/>
    <property type="match status" value="1"/>
</dbReference>
<comment type="caution">
    <text evidence="7">The sequence shown here is derived from an EMBL/GenBank/DDBJ whole genome shotgun (WGS) entry which is preliminary data.</text>
</comment>
<dbReference type="GO" id="GO:0005524">
    <property type="term" value="F:ATP binding"/>
    <property type="evidence" value="ECO:0007669"/>
    <property type="project" value="UniProtKB-KW"/>
</dbReference>
<dbReference type="InterPro" id="IPR003593">
    <property type="entry name" value="AAA+_ATPase"/>
</dbReference>
<evidence type="ECO:0000256" key="2">
    <source>
        <dbReference type="ARBA" id="ARBA00022448"/>
    </source>
</evidence>
<proteinExistence type="inferred from homology"/>
<dbReference type="InterPro" id="IPR003439">
    <property type="entry name" value="ABC_transporter-like_ATP-bd"/>
</dbReference>
<evidence type="ECO:0000313" key="8">
    <source>
        <dbReference type="Proteomes" id="UP000013525"/>
    </source>
</evidence>
<evidence type="ECO:0000256" key="3">
    <source>
        <dbReference type="ARBA" id="ARBA00022741"/>
    </source>
</evidence>
<dbReference type="SUPFAM" id="SSF52540">
    <property type="entry name" value="P-loop containing nucleoside triphosphate hydrolases"/>
    <property type="match status" value="1"/>
</dbReference>